<reference evidence="1" key="1">
    <citation type="submission" date="2018-06" db="EMBL/GenBank/DDBJ databases">
        <authorList>
            <person name="O'Rourke A."/>
        </authorList>
    </citation>
    <scope>NUCLEOTIDE SEQUENCE</scope>
    <source>
        <strain evidence="1">132550021-3</strain>
    </source>
</reference>
<comment type="caution">
    <text evidence="1">The sequence shown here is derived from an EMBL/GenBank/DDBJ whole genome shotgun (WGS) entry which is preliminary data.</text>
</comment>
<proteinExistence type="predicted"/>
<dbReference type="AlphaFoldDB" id="A0AAW4QA11"/>
<evidence type="ECO:0000313" key="1">
    <source>
        <dbReference type="EMBL" id="MBX3891331.1"/>
    </source>
</evidence>
<accession>A0AAW4QA11</accession>
<gene>
    <name evidence="1" type="ORF">DEE74_15810</name>
</gene>
<evidence type="ECO:0000313" key="2">
    <source>
        <dbReference type="Proteomes" id="UP001199322"/>
    </source>
</evidence>
<organism evidence="1 2">
    <name type="scientific">Ralstonia pickettii</name>
    <name type="common">Burkholderia pickettii</name>
    <dbReference type="NCBI Taxonomy" id="329"/>
    <lineage>
        <taxon>Bacteria</taxon>
        <taxon>Pseudomonadati</taxon>
        <taxon>Pseudomonadota</taxon>
        <taxon>Betaproteobacteria</taxon>
        <taxon>Burkholderiales</taxon>
        <taxon>Burkholderiaceae</taxon>
        <taxon>Ralstonia</taxon>
    </lineage>
</organism>
<sequence length="102" mass="11484">MIEMGNDRVPRIEGIPAVDGAYWYYKRGEAVPRLVQVGTRGGERVINEGPAIQRYWYQGEFFVGPIEPPFATPDDLANMEPGRHNEARYLESASGTAIRNDE</sequence>
<dbReference type="Proteomes" id="UP001199322">
    <property type="component" value="Unassembled WGS sequence"/>
</dbReference>
<protein>
    <submittedName>
        <fullName evidence="1">Uncharacterized protein</fullName>
    </submittedName>
</protein>
<name>A0AAW4QA11_RALPI</name>
<dbReference type="EMBL" id="QGBI01000014">
    <property type="protein sequence ID" value="MBX3891331.1"/>
    <property type="molecule type" value="Genomic_DNA"/>
</dbReference>
<dbReference type="RefSeq" id="WP_025584483.1">
    <property type="nucleotide sequence ID" value="NZ_QGAQ01000014.1"/>
</dbReference>